<dbReference type="RefSeq" id="WP_343905641.1">
    <property type="nucleotide sequence ID" value="NZ_BAAAJE010000002.1"/>
</dbReference>
<dbReference type="Pfam" id="PF08543">
    <property type="entry name" value="Phos_pyr_kin"/>
    <property type="match status" value="2"/>
</dbReference>
<keyword evidence="7" id="KW-0418">Kinase</keyword>
<evidence type="ECO:0000256" key="5">
    <source>
        <dbReference type="ARBA" id="ARBA00022977"/>
    </source>
</evidence>
<evidence type="ECO:0000256" key="3">
    <source>
        <dbReference type="ARBA" id="ARBA00003848"/>
    </source>
</evidence>
<comment type="catalytic activity">
    <reaction evidence="1">
        <text>4-amino-5-hydroxymethyl-2-methylpyrimidine + ATP = 4-amino-2-methyl-5-(phosphooxymethyl)pyrimidine + ADP + H(+)</text>
        <dbReference type="Rhea" id="RHEA:23096"/>
        <dbReference type="ChEBI" id="CHEBI:15378"/>
        <dbReference type="ChEBI" id="CHEBI:16892"/>
        <dbReference type="ChEBI" id="CHEBI:30616"/>
        <dbReference type="ChEBI" id="CHEBI:58354"/>
        <dbReference type="ChEBI" id="CHEBI:456216"/>
        <dbReference type="EC" id="2.7.1.49"/>
    </reaction>
</comment>
<keyword evidence="7" id="KW-0808">Transferase</keyword>
<evidence type="ECO:0000256" key="1">
    <source>
        <dbReference type="ARBA" id="ARBA00000151"/>
    </source>
</evidence>
<accession>A0ABP4EWD1</accession>
<comment type="catalytic activity">
    <reaction evidence="2">
        <text>4-amino-2-methyl-5-(phosphooxymethyl)pyrimidine + ATP = 4-amino-2-methyl-5-(diphosphooxymethyl)pyrimidine + ADP</text>
        <dbReference type="Rhea" id="RHEA:19893"/>
        <dbReference type="ChEBI" id="CHEBI:30616"/>
        <dbReference type="ChEBI" id="CHEBI:57841"/>
        <dbReference type="ChEBI" id="CHEBI:58354"/>
        <dbReference type="ChEBI" id="CHEBI:456216"/>
        <dbReference type="EC" id="2.7.4.7"/>
    </reaction>
</comment>
<comment type="caution">
    <text evidence="7">The sequence shown here is derived from an EMBL/GenBank/DDBJ whole genome shotgun (WGS) entry which is preliminary data.</text>
</comment>
<comment type="pathway">
    <text evidence="4">Cofactor biosynthesis; thiamine diphosphate biosynthesis; 4-amino-2-methyl-5-diphosphomethylpyrimidine from 5-amino-1-(5-phospho-D-ribosyl)imidazole: step 3/3.</text>
</comment>
<gene>
    <name evidence="7" type="primary">thiD</name>
    <name evidence="7" type="ORF">GCM10009606_06630</name>
</gene>
<dbReference type="InterPro" id="IPR013749">
    <property type="entry name" value="PM/HMP-P_kinase-1"/>
</dbReference>
<evidence type="ECO:0000256" key="4">
    <source>
        <dbReference type="ARBA" id="ARBA00004769"/>
    </source>
</evidence>
<name>A0ABP4EWD1_9ACTN</name>
<organism evidence="7 8">
    <name type="scientific">Nocardioides aquiterrae</name>
    <dbReference type="NCBI Taxonomy" id="203799"/>
    <lineage>
        <taxon>Bacteria</taxon>
        <taxon>Bacillati</taxon>
        <taxon>Actinomycetota</taxon>
        <taxon>Actinomycetes</taxon>
        <taxon>Propionibacteriales</taxon>
        <taxon>Nocardioidaceae</taxon>
        <taxon>Nocardioides</taxon>
    </lineage>
</organism>
<dbReference type="InterPro" id="IPR029056">
    <property type="entry name" value="Ribokinase-like"/>
</dbReference>
<feature type="domain" description="Pyridoxamine kinase/Phosphomethylpyrimidine kinase" evidence="6">
    <location>
        <begin position="155"/>
        <end position="233"/>
    </location>
</feature>
<feature type="domain" description="Pyridoxamine kinase/Phosphomethylpyrimidine kinase" evidence="6">
    <location>
        <begin position="13"/>
        <end position="143"/>
    </location>
</feature>
<dbReference type="Gene3D" id="3.40.1190.20">
    <property type="match status" value="2"/>
</dbReference>
<comment type="function">
    <text evidence="3">Catalyzes the phosphorylation of hydroxymethylpyrimidine phosphate (HMP-P) to HMP-PP, and of HMP to HMP-P.</text>
</comment>
<evidence type="ECO:0000256" key="2">
    <source>
        <dbReference type="ARBA" id="ARBA00000565"/>
    </source>
</evidence>
<dbReference type="CDD" id="cd01169">
    <property type="entry name" value="HMPP_kinase"/>
    <property type="match status" value="1"/>
</dbReference>
<keyword evidence="8" id="KW-1185">Reference proteome</keyword>
<reference evidence="8" key="1">
    <citation type="journal article" date="2019" name="Int. J. Syst. Evol. Microbiol.">
        <title>The Global Catalogue of Microorganisms (GCM) 10K type strain sequencing project: providing services to taxonomists for standard genome sequencing and annotation.</title>
        <authorList>
            <consortium name="The Broad Institute Genomics Platform"/>
            <consortium name="The Broad Institute Genome Sequencing Center for Infectious Disease"/>
            <person name="Wu L."/>
            <person name="Ma J."/>
        </authorList>
    </citation>
    <scope>NUCLEOTIDE SEQUENCE [LARGE SCALE GENOMIC DNA]</scope>
    <source>
        <strain evidence="8">JCM 11813</strain>
    </source>
</reference>
<dbReference type="GO" id="GO:0016301">
    <property type="term" value="F:kinase activity"/>
    <property type="evidence" value="ECO:0007669"/>
    <property type="project" value="UniProtKB-KW"/>
</dbReference>
<keyword evidence="5" id="KW-0784">Thiamine biosynthesis</keyword>
<proteinExistence type="predicted"/>
<dbReference type="Proteomes" id="UP001499979">
    <property type="component" value="Unassembled WGS sequence"/>
</dbReference>
<protein>
    <submittedName>
        <fullName evidence="7">Bifunctional hydroxymethylpyrimidine kinase/phosphomethylpyrimidine kinase</fullName>
    </submittedName>
</protein>
<sequence length="243" mass="24368">MTPPVVLTIAATDSGGGAGVAADLATFAALGVHGACVVTAVTAQDTLGMHAIHRVPPEVVAAQLNAVLGDLPVAAVKTGMLGDPAVVRLVADRCHGLPLVVDPVLRATTGARLADDSVVAAYLDALLPGATVVTPNTHEATVLGPLPVPCVRTGSETAVDVLVHPDGSTATIAHDPVDTANDHGTGCTFSAALAAHLAHGRELPDATRLAGAFTAGQLRRGRHWNLGRGRGPIAHTTNEGAPA</sequence>
<evidence type="ECO:0000313" key="8">
    <source>
        <dbReference type="Proteomes" id="UP001499979"/>
    </source>
</evidence>
<evidence type="ECO:0000313" key="7">
    <source>
        <dbReference type="EMBL" id="GAA1129469.1"/>
    </source>
</evidence>
<dbReference type="EMBL" id="BAAAJE010000002">
    <property type="protein sequence ID" value="GAA1129469.1"/>
    <property type="molecule type" value="Genomic_DNA"/>
</dbReference>
<dbReference type="SUPFAM" id="SSF53613">
    <property type="entry name" value="Ribokinase-like"/>
    <property type="match status" value="1"/>
</dbReference>
<dbReference type="PANTHER" id="PTHR20858">
    <property type="entry name" value="PHOSPHOMETHYLPYRIMIDINE KINASE"/>
    <property type="match status" value="1"/>
</dbReference>
<dbReference type="InterPro" id="IPR004399">
    <property type="entry name" value="HMP/HMP-P_kinase_dom"/>
</dbReference>
<evidence type="ECO:0000259" key="6">
    <source>
        <dbReference type="Pfam" id="PF08543"/>
    </source>
</evidence>
<dbReference type="PANTHER" id="PTHR20858:SF17">
    <property type="entry name" value="HYDROXYMETHYLPYRIMIDINE_PHOSPHOMETHYLPYRIMIDINE KINASE THI20-RELATED"/>
    <property type="match status" value="1"/>
</dbReference>